<feature type="region of interest" description="Disordered" evidence="1">
    <location>
        <begin position="37"/>
        <end position="60"/>
    </location>
</feature>
<dbReference type="EMBL" id="CAICTM010001861">
    <property type="protein sequence ID" value="CAB9526649.1"/>
    <property type="molecule type" value="Genomic_DNA"/>
</dbReference>
<dbReference type="Proteomes" id="UP001153069">
    <property type="component" value="Unassembled WGS sequence"/>
</dbReference>
<proteinExistence type="predicted"/>
<dbReference type="AlphaFoldDB" id="A0A9N8EX37"/>
<evidence type="ECO:0000313" key="4">
    <source>
        <dbReference type="Proteomes" id="UP001153069"/>
    </source>
</evidence>
<keyword evidence="2" id="KW-0812">Transmembrane</keyword>
<keyword evidence="2" id="KW-0472">Membrane</keyword>
<evidence type="ECO:0000256" key="1">
    <source>
        <dbReference type="SAM" id="MobiDB-lite"/>
    </source>
</evidence>
<organism evidence="3 4">
    <name type="scientific">Seminavis robusta</name>
    <dbReference type="NCBI Taxonomy" id="568900"/>
    <lineage>
        <taxon>Eukaryota</taxon>
        <taxon>Sar</taxon>
        <taxon>Stramenopiles</taxon>
        <taxon>Ochrophyta</taxon>
        <taxon>Bacillariophyta</taxon>
        <taxon>Bacillariophyceae</taxon>
        <taxon>Bacillariophycidae</taxon>
        <taxon>Naviculales</taxon>
        <taxon>Naviculaceae</taxon>
        <taxon>Seminavis</taxon>
    </lineage>
</organism>
<keyword evidence="3" id="KW-0269">Exonuclease</keyword>
<protein>
    <submittedName>
        <fullName evidence="3">Exonuclease 3'-5' domain-containing protein 2</fullName>
    </submittedName>
</protein>
<gene>
    <name evidence="3" type="ORF">SEMRO_1863_G302310.1</name>
</gene>
<keyword evidence="3" id="KW-0378">Hydrolase</keyword>
<sequence>MAVAKPSSSSTLLLWVGGTCLVAVAVSAVALWQSSSTSTSRRPRHYDDDDYDDEEDDNEDAMTKWLREKEVRPKIIEDDNGGEMPPHMRRDIYKEKRRQEKIPLLAMKKPMYDNIRMLDPQGTVLCTISKKKANWYVNKSLAVWKDEDDKTTIQLLFEPSHRSNQSDDNKKDEQDAFFNKSIKQNICVVCGHDQYHMRHYIVPYACRALLPNKYKKHMAHDVVILCPDCHLECKKQATQRLKYLEKCCRKDPNTATPHTTDRHLYKVKSCALALLRWRSNLPPDTIQEYETLLQQHFQLADTTVVTEELLQQAIQVEEKIPNPHYIPPSEVIVEAMCQTDEDIQAFVKGWRKHFVRTMAPRFLPKGWNVDSNVQCMSTERKEG</sequence>
<dbReference type="GO" id="GO:0004527">
    <property type="term" value="F:exonuclease activity"/>
    <property type="evidence" value="ECO:0007669"/>
    <property type="project" value="UniProtKB-KW"/>
</dbReference>
<feature type="compositionally biased region" description="Acidic residues" evidence="1">
    <location>
        <begin position="48"/>
        <end position="60"/>
    </location>
</feature>
<name>A0A9N8EX37_9STRA</name>
<evidence type="ECO:0000256" key="2">
    <source>
        <dbReference type="SAM" id="Phobius"/>
    </source>
</evidence>
<dbReference type="OrthoDB" id="2250022at2759"/>
<accession>A0A9N8EX37</accession>
<keyword evidence="2" id="KW-1133">Transmembrane helix</keyword>
<reference evidence="3" key="1">
    <citation type="submission" date="2020-06" db="EMBL/GenBank/DDBJ databases">
        <authorList>
            <consortium name="Plant Systems Biology data submission"/>
        </authorList>
    </citation>
    <scope>NUCLEOTIDE SEQUENCE</scope>
    <source>
        <strain evidence="3">D6</strain>
    </source>
</reference>
<keyword evidence="4" id="KW-1185">Reference proteome</keyword>
<feature type="transmembrane region" description="Helical" evidence="2">
    <location>
        <begin position="12"/>
        <end position="32"/>
    </location>
</feature>
<keyword evidence="3" id="KW-0540">Nuclease</keyword>
<evidence type="ECO:0000313" key="3">
    <source>
        <dbReference type="EMBL" id="CAB9526649.1"/>
    </source>
</evidence>
<comment type="caution">
    <text evidence="3">The sequence shown here is derived from an EMBL/GenBank/DDBJ whole genome shotgun (WGS) entry which is preliminary data.</text>
</comment>